<evidence type="ECO:0000313" key="5">
    <source>
        <dbReference type="Proteomes" id="UP000247702"/>
    </source>
</evidence>
<dbReference type="PANTHER" id="PTHR24410:SF23">
    <property type="entry name" value="BTB DOMAIN-CONTAINING PROTEIN-RELATED"/>
    <property type="match status" value="1"/>
</dbReference>
<dbReference type="InterPro" id="IPR011705">
    <property type="entry name" value="BACK"/>
</dbReference>
<dbReference type="SMART" id="SM00875">
    <property type="entry name" value="BACK"/>
    <property type="match status" value="1"/>
</dbReference>
<dbReference type="AlphaFoldDB" id="A0A2Z6RX74"/>
<dbReference type="PANTHER" id="PTHR24410">
    <property type="entry name" value="HL07962P-RELATED"/>
    <property type="match status" value="1"/>
</dbReference>
<dbReference type="Gene3D" id="1.25.40.420">
    <property type="match status" value="1"/>
</dbReference>
<evidence type="ECO:0000313" key="4">
    <source>
        <dbReference type="EMBL" id="GES84944.1"/>
    </source>
</evidence>
<dbReference type="OrthoDB" id="25620at2759"/>
<dbReference type="Proteomes" id="UP000615446">
    <property type="component" value="Unassembled WGS sequence"/>
</dbReference>
<dbReference type="InterPro" id="IPR000210">
    <property type="entry name" value="BTB/POZ_dom"/>
</dbReference>
<comment type="caution">
    <text evidence="3">The sequence shown here is derived from an EMBL/GenBank/DDBJ whole genome shotgun (WGS) entry which is preliminary data.</text>
</comment>
<dbReference type="Pfam" id="PF07534">
    <property type="entry name" value="TLD"/>
    <property type="match status" value="1"/>
</dbReference>
<feature type="domain" description="TLDc" evidence="2">
    <location>
        <begin position="296"/>
        <end position="466"/>
    </location>
</feature>
<dbReference type="CDD" id="cd18186">
    <property type="entry name" value="BTB_POZ_ZBTB_KLHL-like"/>
    <property type="match status" value="1"/>
</dbReference>
<reference evidence="3 5" key="1">
    <citation type="submission" date="2017-11" db="EMBL/GenBank/DDBJ databases">
        <title>The genome of Rhizophagus clarus HR1 reveals common genetic basis of auxotrophy among arbuscular mycorrhizal fungi.</title>
        <authorList>
            <person name="Kobayashi Y."/>
        </authorList>
    </citation>
    <scope>NUCLEOTIDE SEQUENCE [LARGE SCALE GENOMIC DNA]</scope>
    <source>
        <strain evidence="3 5">HR1</strain>
    </source>
</reference>
<dbReference type="SMART" id="SM00225">
    <property type="entry name" value="BTB"/>
    <property type="match status" value="1"/>
</dbReference>
<name>A0A2Z6RX74_9GLOM</name>
<dbReference type="InterPro" id="IPR051481">
    <property type="entry name" value="BTB-POZ/Galectin-3-binding"/>
</dbReference>
<evidence type="ECO:0000259" key="1">
    <source>
        <dbReference type="PROSITE" id="PS50097"/>
    </source>
</evidence>
<dbReference type="Pfam" id="PF00651">
    <property type="entry name" value="BTB"/>
    <property type="match status" value="1"/>
</dbReference>
<keyword evidence="5" id="KW-1185">Reference proteome</keyword>
<dbReference type="SMART" id="SM00584">
    <property type="entry name" value="TLDc"/>
    <property type="match status" value="1"/>
</dbReference>
<reference evidence="4" key="2">
    <citation type="submission" date="2019-10" db="EMBL/GenBank/DDBJ databases">
        <title>Conservation and host-specific expression of non-tandemly repeated heterogenous ribosome RNA gene in arbuscular mycorrhizal fungi.</title>
        <authorList>
            <person name="Maeda T."/>
            <person name="Kobayashi Y."/>
            <person name="Nakagawa T."/>
            <person name="Ezawa T."/>
            <person name="Yamaguchi K."/>
            <person name="Bino T."/>
            <person name="Nishimoto Y."/>
            <person name="Shigenobu S."/>
            <person name="Kawaguchi M."/>
        </authorList>
    </citation>
    <scope>NUCLEOTIDE SEQUENCE</scope>
    <source>
        <strain evidence="4">HR1</strain>
    </source>
</reference>
<accession>A0A2Z6RX74</accession>
<dbReference type="InterPro" id="IPR011333">
    <property type="entry name" value="SKP1/BTB/POZ_sf"/>
</dbReference>
<dbReference type="Proteomes" id="UP000247702">
    <property type="component" value="Unassembled WGS sequence"/>
</dbReference>
<protein>
    <recommendedName>
        <fullName evidence="6">BTB domain-containing protein</fullName>
    </recommendedName>
</protein>
<dbReference type="PROSITE" id="PS50097">
    <property type="entry name" value="BTB"/>
    <property type="match status" value="1"/>
</dbReference>
<dbReference type="PROSITE" id="PS51886">
    <property type="entry name" value="TLDC"/>
    <property type="match status" value="1"/>
</dbReference>
<dbReference type="InterPro" id="IPR006571">
    <property type="entry name" value="TLDc_dom"/>
</dbReference>
<evidence type="ECO:0000259" key="2">
    <source>
        <dbReference type="PROSITE" id="PS51886"/>
    </source>
</evidence>
<sequence>MKMSHEHCQEALNDFEELLTTELGYDAIIYAGENENMKEFHVHSCILSTRTQYFRTAFSSEWAEKKNGKFIFKKPNVSPKLFKIILRFIYCGKIDLTNLQGPEVLKLLIIIDELNIQSLISYIQNYLINHQDEFLQQNPIGILELVYQYESFTDLWDHCLEKICEEPKILFESDKFTSLKEPILKLLLERDDLDLEECFIWDSLLKWGLAQNPSISQDITKWNKEDITIMERTLHGLVPLIRFYHISPEDFLDKVHPLKKLLPKDLVNDLLTFHIVPNRKPNVQPSRQPKFICDSIIIERQHFRTFASWIDKKESLHYNMKNCPYNFNLLYRASRDGSTIAKFHVKCDYKGATIVVAKIANSEKIVGGYNPFQWDSSDQDMSTFDSFIFFFTERKNVETARVSYSNGGQYSIRNMPHYGPMFGGGCDLYCYNQNGTWYGNPHTYPDIIGMPKGTFSVDDYEVFQVIKK</sequence>
<dbReference type="SUPFAM" id="SSF54695">
    <property type="entry name" value="POZ domain"/>
    <property type="match status" value="1"/>
</dbReference>
<proteinExistence type="predicted"/>
<evidence type="ECO:0000313" key="3">
    <source>
        <dbReference type="EMBL" id="GBC03005.1"/>
    </source>
</evidence>
<dbReference type="EMBL" id="BLAL01000087">
    <property type="protein sequence ID" value="GES84944.1"/>
    <property type="molecule type" value="Genomic_DNA"/>
</dbReference>
<evidence type="ECO:0008006" key="6">
    <source>
        <dbReference type="Google" id="ProtNLM"/>
    </source>
</evidence>
<dbReference type="Gene3D" id="3.30.710.10">
    <property type="entry name" value="Potassium Channel Kv1.1, Chain A"/>
    <property type="match status" value="1"/>
</dbReference>
<feature type="domain" description="BTB" evidence="1">
    <location>
        <begin position="25"/>
        <end position="98"/>
    </location>
</feature>
<gene>
    <name evidence="4" type="ORF">RCL2_001203100</name>
    <name evidence="3" type="ORF">RclHR1_04930002</name>
</gene>
<organism evidence="3 5">
    <name type="scientific">Rhizophagus clarus</name>
    <dbReference type="NCBI Taxonomy" id="94130"/>
    <lineage>
        <taxon>Eukaryota</taxon>
        <taxon>Fungi</taxon>
        <taxon>Fungi incertae sedis</taxon>
        <taxon>Mucoromycota</taxon>
        <taxon>Glomeromycotina</taxon>
        <taxon>Glomeromycetes</taxon>
        <taxon>Glomerales</taxon>
        <taxon>Glomeraceae</taxon>
        <taxon>Rhizophagus</taxon>
    </lineage>
</organism>
<dbReference type="EMBL" id="BEXD01003863">
    <property type="protein sequence ID" value="GBC03005.1"/>
    <property type="molecule type" value="Genomic_DNA"/>
</dbReference>